<dbReference type="PRINTS" id="PR00481">
    <property type="entry name" value="LAMNOPPTDASE"/>
</dbReference>
<dbReference type="GO" id="GO:0030145">
    <property type="term" value="F:manganese ion binding"/>
    <property type="evidence" value="ECO:0007669"/>
    <property type="project" value="InterPro"/>
</dbReference>
<dbReference type="EMBL" id="JAIXMP010000030">
    <property type="protein sequence ID" value="KAI9251471.1"/>
    <property type="molecule type" value="Genomic_DNA"/>
</dbReference>
<dbReference type="GO" id="GO:0070006">
    <property type="term" value="F:metalloaminopeptidase activity"/>
    <property type="evidence" value="ECO:0007669"/>
    <property type="project" value="InterPro"/>
</dbReference>
<evidence type="ECO:0000313" key="9">
    <source>
        <dbReference type="Proteomes" id="UP001209540"/>
    </source>
</evidence>
<dbReference type="InterPro" id="IPR000819">
    <property type="entry name" value="Peptidase_M17_C"/>
</dbReference>
<evidence type="ECO:0000256" key="6">
    <source>
        <dbReference type="ARBA" id="ARBA00022801"/>
    </source>
</evidence>
<sequence length="517" mass="56159">MFRLLKTTAIRTHTSSLRYQSVRYFSNPQRYDAIVLGAYTDGEITLTNTNNQHVSDATRHILLEQLKTSHFKKAGDVRLFYGVGNVDQVAVVSLGNKQEATQDCAVTMETARSAAAIGVQVLKKQKAKSIGVDISVDPHGAAEGAILAQFSFNKLKQEKEENESSVFSVGPFGGNDNNNERGLNWETGQIYGMSQNLARSLMTTPANLMTPKLFAEEVAYLLAGIDNIDISVHDKEWVIRQKMNSFLSVAQGSDEPLRFLEIHYTGGNETDPVYGLVGKGITFDSGGISLKPSANMALMKGDMGGAATVAATMYGISKLKLPVNVVAVTPLAENLPSGRATKPGDVVRAMNGKSIEVINTDAEGRLILADALHYLSAKYEPTSLIDIATLTGAQAIALGNVFSGVYTNSDSLWQQLNDAGQLTKDEFWRMPLRDEYLKPMKESLVADLVNSAGREGGAAAAAIFLREFLADPKMPWAHLDIAGVMNDSPLAKEFDIKGMTGRPTRSIIEYLRSCHTK</sequence>
<evidence type="ECO:0000256" key="5">
    <source>
        <dbReference type="ARBA" id="ARBA00022670"/>
    </source>
</evidence>
<dbReference type="HAMAP" id="MF_00181">
    <property type="entry name" value="Cytosol_peptidase_M17"/>
    <property type="match status" value="1"/>
</dbReference>
<evidence type="ECO:0000256" key="3">
    <source>
        <dbReference type="ARBA" id="ARBA00009528"/>
    </source>
</evidence>
<keyword evidence="6" id="KW-0378">Hydrolase</keyword>
<dbReference type="GO" id="GO:0006508">
    <property type="term" value="P:proteolysis"/>
    <property type="evidence" value="ECO:0007669"/>
    <property type="project" value="UniProtKB-KW"/>
</dbReference>
<reference evidence="8" key="1">
    <citation type="journal article" date="2022" name="IScience">
        <title>Evolution of zygomycete secretomes and the origins of terrestrial fungal ecologies.</title>
        <authorList>
            <person name="Chang Y."/>
            <person name="Wang Y."/>
            <person name="Mondo S."/>
            <person name="Ahrendt S."/>
            <person name="Andreopoulos W."/>
            <person name="Barry K."/>
            <person name="Beard J."/>
            <person name="Benny G.L."/>
            <person name="Blankenship S."/>
            <person name="Bonito G."/>
            <person name="Cuomo C."/>
            <person name="Desiro A."/>
            <person name="Gervers K.A."/>
            <person name="Hundley H."/>
            <person name="Kuo A."/>
            <person name="LaButti K."/>
            <person name="Lang B.F."/>
            <person name="Lipzen A."/>
            <person name="O'Donnell K."/>
            <person name="Pangilinan J."/>
            <person name="Reynolds N."/>
            <person name="Sandor L."/>
            <person name="Smith M.E."/>
            <person name="Tsang A."/>
            <person name="Grigoriev I.V."/>
            <person name="Stajich J.E."/>
            <person name="Spatafora J.W."/>
        </authorList>
    </citation>
    <scope>NUCLEOTIDE SEQUENCE</scope>
    <source>
        <strain evidence="8">RSA 2281</strain>
    </source>
</reference>
<feature type="domain" description="Cytosol aminopeptidase" evidence="7">
    <location>
        <begin position="359"/>
        <end position="366"/>
    </location>
</feature>
<accession>A0AAD5JSF2</accession>
<reference evidence="8" key="2">
    <citation type="submission" date="2023-02" db="EMBL/GenBank/DDBJ databases">
        <authorList>
            <consortium name="DOE Joint Genome Institute"/>
            <person name="Mondo S.J."/>
            <person name="Chang Y."/>
            <person name="Wang Y."/>
            <person name="Ahrendt S."/>
            <person name="Andreopoulos W."/>
            <person name="Barry K."/>
            <person name="Beard J."/>
            <person name="Benny G.L."/>
            <person name="Blankenship S."/>
            <person name="Bonito G."/>
            <person name="Cuomo C."/>
            <person name="Desiro A."/>
            <person name="Gervers K.A."/>
            <person name="Hundley H."/>
            <person name="Kuo A."/>
            <person name="LaButti K."/>
            <person name="Lang B.F."/>
            <person name="Lipzen A."/>
            <person name="O'Donnell K."/>
            <person name="Pangilinan J."/>
            <person name="Reynolds N."/>
            <person name="Sandor L."/>
            <person name="Smith M.W."/>
            <person name="Tsang A."/>
            <person name="Grigoriev I.V."/>
            <person name="Stajich J.E."/>
            <person name="Spatafora J.W."/>
        </authorList>
    </citation>
    <scope>NUCLEOTIDE SEQUENCE</scope>
    <source>
        <strain evidence="8">RSA 2281</strain>
    </source>
</reference>
<comment type="caution">
    <text evidence="8">The sequence shown here is derived from an EMBL/GenBank/DDBJ whole genome shotgun (WGS) entry which is preliminary data.</text>
</comment>
<dbReference type="CDD" id="cd00433">
    <property type="entry name" value="Peptidase_M17"/>
    <property type="match status" value="1"/>
</dbReference>
<evidence type="ECO:0000259" key="7">
    <source>
        <dbReference type="PROSITE" id="PS00631"/>
    </source>
</evidence>
<dbReference type="GO" id="GO:0005737">
    <property type="term" value="C:cytoplasm"/>
    <property type="evidence" value="ECO:0007669"/>
    <property type="project" value="InterPro"/>
</dbReference>
<dbReference type="Proteomes" id="UP001209540">
    <property type="component" value="Unassembled WGS sequence"/>
</dbReference>
<dbReference type="Pfam" id="PF00883">
    <property type="entry name" value="Peptidase_M17"/>
    <property type="match status" value="1"/>
</dbReference>
<organism evidence="8 9">
    <name type="scientific">Phascolomyces articulosus</name>
    <dbReference type="NCBI Taxonomy" id="60185"/>
    <lineage>
        <taxon>Eukaryota</taxon>
        <taxon>Fungi</taxon>
        <taxon>Fungi incertae sedis</taxon>
        <taxon>Mucoromycota</taxon>
        <taxon>Mucoromycotina</taxon>
        <taxon>Mucoromycetes</taxon>
        <taxon>Mucorales</taxon>
        <taxon>Lichtheimiaceae</taxon>
        <taxon>Phascolomyces</taxon>
    </lineage>
</organism>
<dbReference type="InterPro" id="IPR043472">
    <property type="entry name" value="Macro_dom-like"/>
</dbReference>
<keyword evidence="4 8" id="KW-0031">Aminopeptidase</keyword>
<dbReference type="InterPro" id="IPR008283">
    <property type="entry name" value="Peptidase_M17_N"/>
</dbReference>
<comment type="similarity">
    <text evidence="3">Belongs to the peptidase M17 family.</text>
</comment>
<dbReference type="SUPFAM" id="SSF52949">
    <property type="entry name" value="Macro domain-like"/>
    <property type="match status" value="1"/>
</dbReference>
<keyword evidence="9" id="KW-1185">Reference proteome</keyword>
<dbReference type="InterPro" id="IPR011356">
    <property type="entry name" value="Leucine_aapep/pepB"/>
</dbReference>
<dbReference type="Gene3D" id="3.40.630.10">
    <property type="entry name" value="Zn peptidases"/>
    <property type="match status" value="1"/>
</dbReference>
<evidence type="ECO:0000256" key="2">
    <source>
        <dbReference type="ARBA" id="ARBA00001585"/>
    </source>
</evidence>
<keyword evidence="5" id="KW-0645">Protease</keyword>
<protein>
    <submittedName>
        <fullName evidence="8">Cytosol aminopeptidase family, catalytic domain-containing protein</fullName>
    </submittedName>
</protein>
<dbReference type="PROSITE" id="PS00631">
    <property type="entry name" value="CYTOSOL_AP"/>
    <property type="match status" value="1"/>
</dbReference>
<dbReference type="SUPFAM" id="SSF53187">
    <property type="entry name" value="Zn-dependent exopeptidases"/>
    <property type="match status" value="1"/>
</dbReference>
<dbReference type="Pfam" id="PF02789">
    <property type="entry name" value="Peptidase_M17_N"/>
    <property type="match status" value="1"/>
</dbReference>
<evidence type="ECO:0000256" key="1">
    <source>
        <dbReference type="ARBA" id="ARBA00000135"/>
    </source>
</evidence>
<dbReference type="AlphaFoldDB" id="A0AAD5JSF2"/>
<gene>
    <name evidence="8" type="ORF">BDA99DRAFT_521966</name>
</gene>
<evidence type="ECO:0000313" key="8">
    <source>
        <dbReference type="EMBL" id="KAI9251471.1"/>
    </source>
</evidence>
<dbReference type="PANTHER" id="PTHR11963">
    <property type="entry name" value="LEUCINE AMINOPEPTIDASE-RELATED"/>
    <property type="match status" value="1"/>
</dbReference>
<evidence type="ECO:0000256" key="4">
    <source>
        <dbReference type="ARBA" id="ARBA00022438"/>
    </source>
</evidence>
<proteinExistence type="inferred from homology"/>
<name>A0AAD5JSF2_9FUNG</name>
<comment type="catalytic activity">
    <reaction evidence="1">
        <text>Release of an N-terminal amino acid, Xaa-|-Yaa-, in which Xaa is preferably Leu, but may be other amino acids including Pro although not Arg or Lys, and Yaa may be Pro. Amino acid amides and methyl esters are also readily hydrolyzed, but rates on arylamides are exceedingly low.</text>
        <dbReference type="EC" id="3.4.11.1"/>
    </reaction>
</comment>
<comment type="catalytic activity">
    <reaction evidence="2">
        <text>Release of N-terminal proline from a peptide.</text>
        <dbReference type="EC" id="3.4.11.5"/>
    </reaction>
</comment>
<dbReference type="PANTHER" id="PTHR11963:SF23">
    <property type="entry name" value="CYTOSOL AMINOPEPTIDASE"/>
    <property type="match status" value="1"/>
</dbReference>
<dbReference type="Gene3D" id="3.40.220.10">
    <property type="entry name" value="Leucine Aminopeptidase, subunit E, domain 1"/>
    <property type="match status" value="1"/>
</dbReference>
<dbReference type="InterPro" id="IPR023042">
    <property type="entry name" value="Peptidase_M17_leu_NH2_pept"/>
</dbReference>